<protein>
    <submittedName>
        <fullName evidence="1">Uncharacterized protein</fullName>
    </submittedName>
</protein>
<proteinExistence type="predicted"/>
<dbReference type="Proteomes" id="UP000561045">
    <property type="component" value="Unassembled WGS sequence"/>
</dbReference>
<dbReference type="RefSeq" id="WP_242533069.1">
    <property type="nucleotide sequence ID" value="NZ_BAABLE010000011.1"/>
</dbReference>
<reference evidence="1 2" key="1">
    <citation type="submission" date="2020-08" db="EMBL/GenBank/DDBJ databases">
        <title>Genomic Encyclopedia of Type Strains, Phase IV (KMG-IV): sequencing the most valuable type-strain genomes for metagenomic binning, comparative biology and taxonomic classification.</title>
        <authorList>
            <person name="Goeker M."/>
        </authorList>
    </citation>
    <scope>NUCLEOTIDE SEQUENCE [LARGE SCALE GENOMIC DNA]</scope>
    <source>
        <strain evidence="1 2">DSM 106739</strain>
    </source>
</reference>
<organism evidence="1 2">
    <name type="scientific">Niveibacterium umoris</name>
    <dbReference type="NCBI Taxonomy" id="1193620"/>
    <lineage>
        <taxon>Bacteria</taxon>
        <taxon>Pseudomonadati</taxon>
        <taxon>Pseudomonadota</taxon>
        <taxon>Betaproteobacteria</taxon>
        <taxon>Rhodocyclales</taxon>
        <taxon>Rhodocyclaceae</taxon>
        <taxon>Niveibacterium</taxon>
    </lineage>
</organism>
<comment type="caution">
    <text evidence="1">The sequence shown here is derived from an EMBL/GenBank/DDBJ whole genome shotgun (WGS) entry which is preliminary data.</text>
</comment>
<gene>
    <name evidence="1" type="ORF">GGR36_001562</name>
</gene>
<sequence>MTRRLDDRNHRTAAKGREVERLASLMDACRILSSLSKSSPSVLQCGADYLTPAQWHQTAARHRLAPVCRTLFNVNRPCGSIQPMWKKIRITLLALILATVIVDTWRSQHKASEWRATLHVAVYPINADGSDAAARRIASLEQSSFEDIERFLGDEAQRYGITTSRPVKLTLQPPLSSAPPLAPKHASMLEAVAWSLKLRWWVWRLPPATPRPDIRLFVQYWQAKNGGIPASHGLERGHIAIAHVFADGAMQRANAVVIAHELLHTLGATDKYDFATLEPVYPEGYAEPDAQPRLPQRFCELMAGRIPRGDMPPEQPRGLDDCLVGAKTAREIGFIKPAS</sequence>
<dbReference type="AlphaFoldDB" id="A0A840BIT4"/>
<dbReference type="EMBL" id="JACIET010000001">
    <property type="protein sequence ID" value="MBB4012254.1"/>
    <property type="molecule type" value="Genomic_DNA"/>
</dbReference>
<evidence type="ECO:0000313" key="1">
    <source>
        <dbReference type="EMBL" id="MBB4012254.1"/>
    </source>
</evidence>
<accession>A0A840BIT4</accession>
<evidence type="ECO:0000313" key="2">
    <source>
        <dbReference type="Proteomes" id="UP000561045"/>
    </source>
</evidence>
<keyword evidence="2" id="KW-1185">Reference proteome</keyword>
<name>A0A840BIT4_9RHOO</name>